<evidence type="ECO:0000313" key="3">
    <source>
        <dbReference type="Proteomes" id="UP001321473"/>
    </source>
</evidence>
<dbReference type="GO" id="GO:0009653">
    <property type="term" value="P:anatomical structure morphogenesis"/>
    <property type="evidence" value="ECO:0007669"/>
    <property type="project" value="TreeGrafter"/>
</dbReference>
<dbReference type="PANTHER" id="PTHR47327">
    <property type="entry name" value="FI18240P1-RELATED"/>
    <property type="match status" value="1"/>
</dbReference>
<keyword evidence="3" id="KW-1185">Reference proteome</keyword>
<protein>
    <recommendedName>
        <fullName evidence="1">Apple domain-containing protein</fullName>
    </recommendedName>
</protein>
<dbReference type="PANTHER" id="PTHR47327:SF1">
    <property type="entry name" value="RE15579P"/>
    <property type="match status" value="1"/>
</dbReference>
<dbReference type="AlphaFoldDB" id="A0AAQ4EJN2"/>
<dbReference type="CDD" id="cd01099">
    <property type="entry name" value="PAN_AP_HGF"/>
    <property type="match status" value="1"/>
</dbReference>
<dbReference type="SUPFAM" id="SSF57414">
    <property type="entry name" value="Hairpin loop containing domain-like"/>
    <property type="match status" value="2"/>
</dbReference>
<dbReference type="EMBL" id="JARKHS020014680">
    <property type="protein sequence ID" value="KAK8775015.1"/>
    <property type="molecule type" value="Genomic_DNA"/>
</dbReference>
<proteinExistence type="predicted"/>
<organism evidence="2 3">
    <name type="scientific">Amblyomma americanum</name>
    <name type="common">Lone star tick</name>
    <dbReference type="NCBI Taxonomy" id="6943"/>
    <lineage>
        <taxon>Eukaryota</taxon>
        <taxon>Metazoa</taxon>
        <taxon>Ecdysozoa</taxon>
        <taxon>Arthropoda</taxon>
        <taxon>Chelicerata</taxon>
        <taxon>Arachnida</taxon>
        <taxon>Acari</taxon>
        <taxon>Parasitiformes</taxon>
        <taxon>Ixodida</taxon>
        <taxon>Ixodoidea</taxon>
        <taxon>Ixodidae</taxon>
        <taxon>Amblyomminae</taxon>
        <taxon>Amblyomma</taxon>
    </lineage>
</organism>
<dbReference type="Proteomes" id="UP001321473">
    <property type="component" value="Unassembled WGS sequence"/>
</dbReference>
<dbReference type="InterPro" id="IPR052774">
    <property type="entry name" value="Celegans_DevNeuronal_Protein"/>
</dbReference>
<dbReference type="InterPro" id="IPR003609">
    <property type="entry name" value="Pan_app"/>
</dbReference>
<dbReference type="PROSITE" id="PS50948">
    <property type="entry name" value="PAN"/>
    <property type="match status" value="2"/>
</dbReference>
<dbReference type="SMART" id="SM00473">
    <property type="entry name" value="PAN_AP"/>
    <property type="match status" value="2"/>
</dbReference>
<dbReference type="Gene3D" id="3.50.4.10">
    <property type="entry name" value="Hepatocyte Growth Factor"/>
    <property type="match status" value="2"/>
</dbReference>
<evidence type="ECO:0000313" key="2">
    <source>
        <dbReference type="EMBL" id="KAK8775015.1"/>
    </source>
</evidence>
<feature type="non-terminal residue" evidence="2">
    <location>
        <position position="189"/>
    </location>
</feature>
<comment type="caution">
    <text evidence="2">The sequence shown here is derived from an EMBL/GenBank/DDBJ whole genome shotgun (WGS) entry which is preliminary data.</text>
</comment>
<accession>A0AAQ4EJN2</accession>
<sequence length="189" mass="21285">MAQPDDGACRYGKPVFLLATNARLDTDIFWSEYGVNLTACAEACRRDPRCRSLTFVKNATDSYCQLMGTAADAASATVTHERTLSPVNGVYYMEKICLKGSCDRLFVAEWIQGMELEGHDNRVLRNATRRACLEACATERSFVCRSAEWDDSSGECRLSRYDRFSRHVHFGRAARPSVSYFDNTCAYKP</sequence>
<evidence type="ECO:0000259" key="1">
    <source>
        <dbReference type="PROSITE" id="PS50948"/>
    </source>
</evidence>
<reference evidence="2 3" key="1">
    <citation type="journal article" date="2023" name="Arcadia Sci">
        <title>De novo assembly of a long-read Amblyomma americanum tick genome.</title>
        <authorList>
            <person name="Chou S."/>
            <person name="Poskanzer K.E."/>
            <person name="Rollins M."/>
            <person name="Thuy-Boun P.S."/>
        </authorList>
    </citation>
    <scope>NUCLEOTIDE SEQUENCE [LARGE SCALE GENOMIC DNA]</scope>
    <source>
        <strain evidence="2">F_SG_1</strain>
        <tissue evidence="2">Salivary glands</tissue>
    </source>
</reference>
<gene>
    <name evidence="2" type="ORF">V5799_010450</name>
</gene>
<feature type="domain" description="Apple" evidence="1">
    <location>
        <begin position="9"/>
        <end position="97"/>
    </location>
</feature>
<dbReference type="Pfam" id="PF00024">
    <property type="entry name" value="PAN_1"/>
    <property type="match status" value="2"/>
</dbReference>
<name>A0AAQ4EJN2_AMBAM</name>
<feature type="domain" description="Apple" evidence="1">
    <location>
        <begin position="102"/>
        <end position="185"/>
    </location>
</feature>